<dbReference type="InterPro" id="IPR013783">
    <property type="entry name" value="Ig-like_fold"/>
</dbReference>
<keyword evidence="2" id="KW-1185">Reference proteome</keyword>
<gene>
    <name evidence="1" type="primary">sprC</name>
    <name evidence="1" type="ORF">ACFO5S_14835</name>
</gene>
<protein>
    <submittedName>
        <fullName evidence="1">Gliding motility protein SprC</fullName>
    </submittedName>
</protein>
<dbReference type="Gene3D" id="2.60.40.10">
    <property type="entry name" value="Immunoglobulins"/>
    <property type="match status" value="1"/>
</dbReference>
<evidence type="ECO:0000313" key="2">
    <source>
        <dbReference type="Proteomes" id="UP001595935"/>
    </source>
</evidence>
<comment type="caution">
    <text evidence="1">The sequence shown here is derived from an EMBL/GenBank/DDBJ whole genome shotgun (WGS) entry which is preliminary data.</text>
</comment>
<sequence>MIQKTTLSFSKILFLFGIILFTKSSLHAQTKSISPQQLGFDRICAGPDGNDYSATFTYAGFPAGTVFVVELSTNNFTTIVTTNTISVSDPAANQKTINFSVPTDLAGSDSYSLRVSTTGFSSPKFVSFGLKTSFPIYYRAHNNQYTINNFNGTATFCAGGSYLLSIDADSTTPLNDSPLKFKFLTYNWFKDNGPVTPPTLVAGATGSTYAVTAEGVYYAETNYGTCTSESYSNRVTVSSSASGSAVTINSNLGNPFCSTGSGTILTATDGNKFLWKKDGVNFPGGTTRSITTNEAGIYTVEVDFGGCVSSGSIDLKSNSFSASIDVPDTSSIDEGETINVSITTDAVSPTFEWFLNGNAIAGANGNSYVVAVPGNYKAKVSQSTGCSSSKEFDFKVTGPAQPTSVIQNIVKLSGQHPYWNIPDVYKNENTKVIILSSNGDKVLDVVNYQGDWPQNAIDFKNVNPVYYYVIQADTGEKKGSITVIK</sequence>
<organism evidence="1 2">
    <name type="scientific">Flavobacterium branchiicola</name>
    <dbReference type="NCBI Taxonomy" id="1114875"/>
    <lineage>
        <taxon>Bacteria</taxon>
        <taxon>Pseudomonadati</taxon>
        <taxon>Bacteroidota</taxon>
        <taxon>Flavobacteriia</taxon>
        <taxon>Flavobacteriales</taxon>
        <taxon>Flavobacteriaceae</taxon>
        <taxon>Flavobacterium</taxon>
    </lineage>
</organism>
<name>A0ABV9PES1_9FLAO</name>
<proteinExistence type="predicted"/>
<reference evidence="2" key="1">
    <citation type="journal article" date="2019" name="Int. J. Syst. Evol. Microbiol.">
        <title>The Global Catalogue of Microorganisms (GCM) 10K type strain sequencing project: providing services to taxonomists for standard genome sequencing and annotation.</title>
        <authorList>
            <consortium name="The Broad Institute Genomics Platform"/>
            <consortium name="The Broad Institute Genome Sequencing Center for Infectious Disease"/>
            <person name="Wu L."/>
            <person name="Ma J."/>
        </authorList>
    </citation>
    <scope>NUCLEOTIDE SEQUENCE [LARGE SCALE GENOMIC DNA]</scope>
    <source>
        <strain evidence="2">WYCCWR 13023</strain>
    </source>
</reference>
<evidence type="ECO:0000313" key="1">
    <source>
        <dbReference type="EMBL" id="MFC4748729.1"/>
    </source>
</evidence>
<dbReference type="Proteomes" id="UP001595935">
    <property type="component" value="Unassembled WGS sequence"/>
</dbReference>
<dbReference type="RefSeq" id="WP_213258696.1">
    <property type="nucleotide sequence ID" value="NZ_JAGYWA010000005.1"/>
</dbReference>
<dbReference type="EMBL" id="JBHSGV010000005">
    <property type="protein sequence ID" value="MFC4748729.1"/>
    <property type="molecule type" value="Genomic_DNA"/>
</dbReference>
<accession>A0ABV9PES1</accession>